<comment type="catalytic activity">
    <reaction evidence="1">
        <text>[protein]-peptidylproline (omega=180) = [protein]-peptidylproline (omega=0)</text>
        <dbReference type="Rhea" id="RHEA:16237"/>
        <dbReference type="Rhea" id="RHEA-COMP:10747"/>
        <dbReference type="Rhea" id="RHEA-COMP:10748"/>
        <dbReference type="ChEBI" id="CHEBI:83833"/>
        <dbReference type="ChEBI" id="CHEBI:83834"/>
        <dbReference type="EC" id="5.2.1.8"/>
    </reaction>
</comment>
<comment type="similarity">
    <text evidence="3">Belongs to the cyclophilin-type PPIase family.</text>
</comment>
<dbReference type="Gene3D" id="1.25.40.10">
    <property type="entry name" value="Tetratricopeptide repeat domain"/>
    <property type="match status" value="1"/>
</dbReference>
<keyword evidence="13" id="KW-1185">Reference proteome</keyword>
<dbReference type="FunFam" id="2.40.100.10:FF:000009">
    <property type="entry name" value="Peptidyl-prolyl cis-trans isomerase D"/>
    <property type="match status" value="1"/>
</dbReference>
<dbReference type="Pfam" id="PF00160">
    <property type="entry name" value="Pro_isomerase"/>
    <property type="match status" value="1"/>
</dbReference>
<dbReference type="Pfam" id="PF07719">
    <property type="entry name" value="TPR_2"/>
    <property type="match status" value="1"/>
</dbReference>
<keyword evidence="8" id="KW-0697">Rotamase</keyword>
<evidence type="ECO:0000256" key="9">
    <source>
        <dbReference type="ARBA" id="ARBA00023235"/>
    </source>
</evidence>
<sequence>MANPRVYLDISIGGELEGRLVIELFKDKVPKTAENFRALCTGEKGVGPHTGVPLHLKGSCFHRVMKGFMIQGGDISARNGTGGESIYGLKFEDENFEVEHERNGMLSMDNSGPNTNGSQFFITTTRTPHLNGKHVVFGKVIKGMGVVRSVKHTITGENDLPTLDVIIEDCGELPEGADDGPEEVSWWMSAVDAIKSYENEQFKKQDYALKKYRKALRYLDICWEKEDIDEGKTDALRKMKSHIFTNSSACNLKLGDLKGALLDADFALREIDDNVIALYRQGQACMALHDIDSAVESFKKALVLEPNDGGIKKELAAAKKKIADRKDREKKAFAKMFQ</sequence>
<feature type="repeat" description="TPR" evidence="10">
    <location>
        <begin position="275"/>
        <end position="308"/>
    </location>
</feature>
<organism evidence="12 13">
    <name type="scientific">Artemisia annua</name>
    <name type="common">Sweet wormwood</name>
    <dbReference type="NCBI Taxonomy" id="35608"/>
    <lineage>
        <taxon>Eukaryota</taxon>
        <taxon>Viridiplantae</taxon>
        <taxon>Streptophyta</taxon>
        <taxon>Embryophyta</taxon>
        <taxon>Tracheophyta</taxon>
        <taxon>Spermatophyta</taxon>
        <taxon>Magnoliopsida</taxon>
        <taxon>eudicotyledons</taxon>
        <taxon>Gunneridae</taxon>
        <taxon>Pentapetalae</taxon>
        <taxon>asterids</taxon>
        <taxon>campanulids</taxon>
        <taxon>Asterales</taxon>
        <taxon>Asteraceae</taxon>
        <taxon>Asteroideae</taxon>
        <taxon>Anthemideae</taxon>
        <taxon>Artemisiinae</taxon>
        <taxon>Artemisia</taxon>
    </lineage>
</organism>
<evidence type="ECO:0000256" key="3">
    <source>
        <dbReference type="ARBA" id="ARBA00007365"/>
    </source>
</evidence>
<dbReference type="PROSITE" id="PS50005">
    <property type="entry name" value="TPR"/>
    <property type="match status" value="1"/>
</dbReference>
<dbReference type="InterPro" id="IPR013105">
    <property type="entry name" value="TPR_2"/>
</dbReference>
<evidence type="ECO:0000256" key="2">
    <source>
        <dbReference type="ARBA" id="ARBA00004496"/>
    </source>
</evidence>
<dbReference type="PROSITE" id="PS50072">
    <property type="entry name" value="CSA_PPIASE_2"/>
    <property type="match status" value="1"/>
</dbReference>
<dbReference type="SMART" id="SM00028">
    <property type="entry name" value="TPR"/>
    <property type="match status" value="1"/>
</dbReference>
<dbReference type="GO" id="GO:0005737">
    <property type="term" value="C:cytoplasm"/>
    <property type="evidence" value="ECO:0007669"/>
    <property type="project" value="UniProtKB-SubCell"/>
</dbReference>
<keyword evidence="7 10" id="KW-0802">TPR repeat</keyword>
<dbReference type="SUPFAM" id="SSF48452">
    <property type="entry name" value="TPR-like"/>
    <property type="match status" value="1"/>
</dbReference>
<accession>A0A2U1P4M7</accession>
<dbReference type="PANTHER" id="PTHR11071">
    <property type="entry name" value="PEPTIDYL-PROLYL CIS-TRANS ISOMERASE"/>
    <property type="match status" value="1"/>
</dbReference>
<dbReference type="STRING" id="35608.A0A2U1P4M7"/>
<feature type="domain" description="PPIase cyclophilin-type" evidence="11">
    <location>
        <begin position="7"/>
        <end position="172"/>
    </location>
</feature>
<dbReference type="Proteomes" id="UP000245207">
    <property type="component" value="Unassembled WGS sequence"/>
</dbReference>
<keyword evidence="5" id="KW-0963">Cytoplasm</keyword>
<evidence type="ECO:0000256" key="1">
    <source>
        <dbReference type="ARBA" id="ARBA00000971"/>
    </source>
</evidence>
<dbReference type="PRINTS" id="PR00153">
    <property type="entry name" value="CSAPPISMRASE"/>
</dbReference>
<dbReference type="InterPro" id="IPR011990">
    <property type="entry name" value="TPR-like_helical_dom_sf"/>
</dbReference>
<dbReference type="InterPro" id="IPR002130">
    <property type="entry name" value="Cyclophilin-type_PPIase_dom"/>
</dbReference>
<dbReference type="EMBL" id="PKPP01001684">
    <property type="protein sequence ID" value="PWA80709.1"/>
    <property type="molecule type" value="Genomic_DNA"/>
</dbReference>
<name>A0A2U1P4M7_ARTAN</name>
<evidence type="ECO:0000256" key="6">
    <source>
        <dbReference type="ARBA" id="ARBA00022737"/>
    </source>
</evidence>
<evidence type="ECO:0000256" key="8">
    <source>
        <dbReference type="ARBA" id="ARBA00023110"/>
    </source>
</evidence>
<protein>
    <recommendedName>
        <fullName evidence="4">peptidylprolyl isomerase</fullName>
        <ecNumber evidence="4">5.2.1.8</ecNumber>
    </recommendedName>
</protein>
<evidence type="ECO:0000313" key="12">
    <source>
        <dbReference type="EMBL" id="PWA80709.1"/>
    </source>
</evidence>
<evidence type="ECO:0000256" key="10">
    <source>
        <dbReference type="PROSITE-ProRule" id="PRU00339"/>
    </source>
</evidence>
<dbReference type="GO" id="GO:0016018">
    <property type="term" value="F:cyclosporin A binding"/>
    <property type="evidence" value="ECO:0007669"/>
    <property type="project" value="TreeGrafter"/>
</dbReference>
<dbReference type="PANTHER" id="PTHR11071:SF541">
    <property type="entry name" value="PEPTIDYL-PROLYL CIS-TRANS ISOMERASE D"/>
    <property type="match status" value="1"/>
</dbReference>
<comment type="caution">
    <text evidence="12">The sequence shown here is derived from an EMBL/GenBank/DDBJ whole genome shotgun (WGS) entry which is preliminary data.</text>
</comment>
<dbReference type="GO" id="GO:0006457">
    <property type="term" value="P:protein folding"/>
    <property type="evidence" value="ECO:0007669"/>
    <property type="project" value="TreeGrafter"/>
</dbReference>
<dbReference type="GO" id="GO:0003755">
    <property type="term" value="F:peptidyl-prolyl cis-trans isomerase activity"/>
    <property type="evidence" value="ECO:0007669"/>
    <property type="project" value="UniProtKB-KW"/>
</dbReference>
<dbReference type="AlphaFoldDB" id="A0A2U1P4M7"/>
<evidence type="ECO:0000256" key="5">
    <source>
        <dbReference type="ARBA" id="ARBA00022490"/>
    </source>
</evidence>
<evidence type="ECO:0000313" key="13">
    <source>
        <dbReference type="Proteomes" id="UP000245207"/>
    </source>
</evidence>
<dbReference type="InterPro" id="IPR019734">
    <property type="entry name" value="TPR_rpt"/>
</dbReference>
<dbReference type="SUPFAM" id="SSF50891">
    <property type="entry name" value="Cyclophilin-like"/>
    <property type="match status" value="1"/>
</dbReference>
<dbReference type="OrthoDB" id="407558at2759"/>
<comment type="subcellular location">
    <subcellularLocation>
        <location evidence="2">Cytoplasm</location>
    </subcellularLocation>
</comment>
<dbReference type="InterPro" id="IPR029000">
    <property type="entry name" value="Cyclophilin-like_dom_sf"/>
</dbReference>
<evidence type="ECO:0000259" key="11">
    <source>
        <dbReference type="PROSITE" id="PS50072"/>
    </source>
</evidence>
<dbReference type="FunFam" id="1.25.40.10:FF:000029">
    <property type="entry name" value="peptidyl-prolyl cis-trans isomerase D"/>
    <property type="match status" value="1"/>
</dbReference>
<dbReference type="Gene3D" id="2.40.100.10">
    <property type="entry name" value="Cyclophilin-like"/>
    <property type="match status" value="1"/>
</dbReference>
<evidence type="ECO:0000256" key="7">
    <source>
        <dbReference type="ARBA" id="ARBA00022803"/>
    </source>
</evidence>
<keyword evidence="9 12" id="KW-0413">Isomerase</keyword>
<reference evidence="12 13" key="1">
    <citation type="journal article" date="2018" name="Mol. Plant">
        <title>The genome of Artemisia annua provides insight into the evolution of Asteraceae family and artemisinin biosynthesis.</title>
        <authorList>
            <person name="Shen Q."/>
            <person name="Zhang L."/>
            <person name="Liao Z."/>
            <person name="Wang S."/>
            <person name="Yan T."/>
            <person name="Shi P."/>
            <person name="Liu M."/>
            <person name="Fu X."/>
            <person name="Pan Q."/>
            <person name="Wang Y."/>
            <person name="Lv Z."/>
            <person name="Lu X."/>
            <person name="Zhang F."/>
            <person name="Jiang W."/>
            <person name="Ma Y."/>
            <person name="Chen M."/>
            <person name="Hao X."/>
            <person name="Li L."/>
            <person name="Tang Y."/>
            <person name="Lv G."/>
            <person name="Zhou Y."/>
            <person name="Sun X."/>
            <person name="Brodelius P.E."/>
            <person name="Rose J.K.C."/>
            <person name="Tang K."/>
        </authorList>
    </citation>
    <scope>NUCLEOTIDE SEQUENCE [LARGE SCALE GENOMIC DNA]</scope>
    <source>
        <strain evidence="13">cv. Huhao1</strain>
        <tissue evidence="12">Leaf</tissue>
    </source>
</reference>
<dbReference type="EC" id="5.2.1.8" evidence="4"/>
<proteinExistence type="inferred from homology"/>
<keyword evidence="6" id="KW-0677">Repeat</keyword>
<evidence type="ECO:0000256" key="4">
    <source>
        <dbReference type="ARBA" id="ARBA00013194"/>
    </source>
</evidence>
<gene>
    <name evidence="12" type="ORF">CTI12_AA194050</name>
</gene>